<reference evidence="10" key="1">
    <citation type="submission" date="2016-06" db="UniProtKB">
        <authorList>
            <consortium name="WormBaseParasite"/>
        </authorList>
    </citation>
    <scope>IDENTIFICATION</scope>
</reference>
<dbReference type="WBParaSite" id="SCUD_0002329801-mRNA-1">
    <property type="protein sequence ID" value="SCUD_0002329801-mRNA-1"/>
    <property type="gene ID" value="SCUD_0002329801"/>
</dbReference>
<dbReference type="EMBL" id="UZAK01053530">
    <property type="protein sequence ID" value="VDP82318.1"/>
    <property type="molecule type" value="Genomic_DNA"/>
</dbReference>
<dbReference type="PROSITE" id="PS50011">
    <property type="entry name" value="PROTEIN_KINASE_DOM"/>
    <property type="match status" value="1"/>
</dbReference>
<evidence type="ECO:0000256" key="5">
    <source>
        <dbReference type="ARBA" id="ARBA00022840"/>
    </source>
</evidence>
<keyword evidence="5" id="KW-0067">ATP-binding</keyword>
<dbReference type="PANTHER" id="PTHR24351">
    <property type="entry name" value="RIBOSOMAL PROTEIN S6 KINASE"/>
    <property type="match status" value="1"/>
</dbReference>
<dbReference type="STRING" id="6186.A0A183L7H5"/>
<dbReference type="Proteomes" id="UP000279833">
    <property type="component" value="Unassembled WGS sequence"/>
</dbReference>
<dbReference type="AlphaFoldDB" id="A0A183L7H5"/>
<feature type="domain" description="Protein kinase" evidence="7">
    <location>
        <begin position="1"/>
        <end position="80"/>
    </location>
</feature>
<dbReference type="Gene3D" id="1.10.510.10">
    <property type="entry name" value="Transferase(Phosphotransferase) domain 1"/>
    <property type="match status" value="1"/>
</dbReference>
<evidence type="ECO:0000256" key="6">
    <source>
        <dbReference type="SAM" id="MobiDB-lite"/>
    </source>
</evidence>
<feature type="region of interest" description="Disordered" evidence="6">
    <location>
        <begin position="1"/>
        <end position="28"/>
    </location>
</feature>
<evidence type="ECO:0000313" key="8">
    <source>
        <dbReference type="EMBL" id="VDP82318.1"/>
    </source>
</evidence>
<evidence type="ECO:0000313" key="9">
    <source>
        <dbReference type="Proteomes" id="UP000279833"/>
    </source>
</evidence>
<dbReference type="SUPFAM" id="SSF56112">
    <property type="entry name" value="Protein kinase-like (PK-like)"/>
    <property type="match status" value="1"/>
</dbReference>
<organism evidence="10">
    <name type="scientific">Schistosoma curassoni</name>
    <dbReference type="NCBI Taxonomy" id="6186"/>
    <lineage>
        <taxon>Eukaryota</taxon>
        <taxon>Metazoa</taxon>
        <taxon>Spiralia</taxon>
        <taxon>Lophotrochozoa</taxon>
        <taxon>Platyhelminthes</taxon>
        <taxon>Trematoda</taxon>
        <taxon>Digenea</taxon>
        <taxon>Strigeidida</taxon>
        <taxon>Schistosomatoidea</taxon>
        <taxon>Schistosomatidae</taxon>
        <taxon>Schistosoma</taxon>
    </lineage>
</organism>
<dbReference type="GO" id="GO:0004674">
    <property type="term" value="F:protein serine/threonine kinase activity"/>
    <property type="evidence" value="ECO:0007669"/>
    <property type="project" value="UniProtKB-KW"/>
</dbReference>
<evidence type="ECO:0000256" key="4">
    <source>
        <dbReference type="ARBA" id="ARBA00022777"/>
    </source>
</evidence>
<reference evidence="8 9" key="2">
    <citation type="submission" date="2018-11" db="EMBL/GenBank/DDBJ databases">
        <authorList>
            <consortium name="Pathogen Informatics"/>
        </authorList>
    </citation>
    <scope>NUCLEOTIDE SEQUENCE [LARGE SCALE GENOMIC DNA]</scope>
    <source>
        <strain evidence="8">Dakar</strain>
        <strain evidence="9">Dakar, Senegal</strain>
    </source>
</reference>
<evidence type="ECO:0000256" key="3">
    <source>
        <dbReference type="ARBA" id="ARBA00022741"/>
    </source>
</evidence>
<proteinExistence type="predicted"/>
<keyword evidence="1" id="KW-0723">Serine/threonine-protein kinase</keyword>
<keyword evidence="2" id="KW-0808">Transferase</keyword>
<evidence type="ECO:0000256" key="2">
    <source>
        <dbReference type="ARBA" id="ARBA00022679"/>
    </source>
</evidence>
<keyword evidence="3" id="KW-0547">Nucleotide-binding</keyword>
<keyword evidence="4" id="KW-0418">Kinase</keyword>
<evidence type="ECO:0000256" key="1">
    <source>
        <dbReference type="ARBA" id="ARBA00022527"/>
    </source>
</evidence>
<evidence type="ECO:0000313" key="10">
    <source>
        <dbReference type="WBParaSite" id="SCUD_0002329801-mRNA-1"/>
    </source>
</evidence>
<dbReference type="InterPro" id="IPR011009">
    <property type="entry name" value="Kinase-like_dom_sf"/>
</dbReference>
<gene>
    <name evidence="8" type="ORF">SCUD_LOCUS23296</name>
</gene>
<name>A0A183L7H5_9TREM</name>
<dbReference type="GO" id="GO:0005524">
    <property type="term" value="F:ATP binding"/>
    <property type="evidence" value="ECO:0007669"/>
    <property type="project" value="UniProtKB-KW"/>
</dbReference>
<dbReference type="Gene3D" id="3.30.200.20">
    <property type="entry name" value="Phosphorylase Kinase, domain 1"/>
    <property type="match status" value="1"/>
</dbReference>
<accession>A0A183L7H5</accession>
<dbReference type="InterPro" id="IPR000719">
    <property type="entry name" value="Prot_kinase_dom"/>
</dbReference>
<protein>
    <submittedName>
        <fullName evidence="10">Protein kinase domain-containing protein</fullName>
    </submittedName>
</protein>
<keyword evidence="9" id="KW-1185">Reference proteome</keyword>
<evidence type="ECO:0000259" key="7">
    <source>
        <dbReference type="PROSITE" id="PS50011"/>
    </source>
</evidence>
<sequence length="80" mass="9040">MTSTGVFHLDMPEAPSYDDSEENSHDYCSTHGGVEHPFLVQLHFAFQSPGKLYLVLEFLAGGELFMQLEKEGVFMEDQAR</sequence>